<dbReference type="Gene3D" id="2.40.50.140">
    <property type="entry name" value="Nucleic acid-binding proteins"/>
    <property type="match status" value="6"/>
</dbReference>
<dbReference type="SMART" id="SM00316">
    <property type="entry name" value="S1"/>
    <property type="match status" value="6"/>
</dbReference>
<feature type="region of interest" description="Disordered" evidence="4">
    <location>
        <begin position="644"/>
        <end position="685"/>
    </location>
</feature>
<name>A0ABU9E8W1_9BACT</name>
<feature type="domain" description="S1 motif" evidence="5">
    <location>
        <begin position="308"/>
        <end position="376"/>
    </location>
</feature>
<feature type="domain" description="S1 motif" evidence="5">
    <location>
        <begin position="567"/>
        <end position="636"/>
    </location>
</feature>
<dbReference type="NCBIfam" id="NF004952">
    <property type="entry name" value="PRK06299.1-2"/>
    <property type="match status" value="1"/>
</dbReference>
<feature type="domain" description="S1 motif" evidence="5">
    <location>
        <begin position="142"/>
        <end position="203"/>
    </location>
</feature>
<evidence type="ECO:0000313" key="7">
    <source>
        <dbReference type="Proteomes" id="UP001484239"/>
    </source>
</evidence>
<dbReference type="Proteomes" id="UP001484239">
    <property type="component" value="Unassembled WGS sequence"/>
</dbReference>
<feature type="domain" description="S1 motif" evidence="5">
    <location>
        <begin position="393"/>
        <end position="463"/>
    </location>
</feature>
<evidence type="ECO:0000313" key="6">
    <source>
        <dbReference type="EMBL" id="MEK9501181.1"/>
    </source>
</evidence>
<evidence type="ECO:0000256" key="2">
    <source>
        <dbReference type="ARBA" id="ARBA00022980"/>
    </source>
</evidence>
<dbReference type="Pfam" id="PF00575">
    <property type="entry name" value="S1"/>
    <property type="match status" value="5"/>
</dbReference>
<protein>
    <submittedName>
        <fullName evidence="6">30S ribosomal protein S1</fullName>
    </submittedName>
</protein>
<dbReference type="InterPro" id="IPR035104">
    <property type="entry name" value="Ribosomal_protein_S1-like"/>
</dbReference>
<dbReference type="PRINTS" id="PR00681">
    <property type="entry name" value="RIBOSOMALS1"/>
</dbReference>
<dbReference type="PANTHER" id="PTHR10724">
    <property type="entry name" value="30S RIBOSOMAL PROTEIN S1"/>
    <property type="match status" value="1"/>
</dbReference>
<gene>
    <name evidence="6" type="ORF">WI372_09340</name>
</gene>
<proteinExistence type="inferred from homology"/>
<keyword evidence="3" id="KW-0687">Ribonucleoprotein</keyword>
<feature type="compositionally biased region" description="Acidic residues" evidence="4">
    <location>
        <begin position="645"/>
        <end position="685"/>
    </location>
</feature>
<dbReference type="InterPro" id="IPR012340">
    <property type="entry name" value="NA-bd_OB-fold"/>
</dbReference>
<organism evidence="6 7">
    <name type="scientific">Gaopeijia maritima</name>
    <dbReference type="NCBI Taxonomy" id="3119007"/>
    <lineage>
        <taxon>Bacteria</taxon>
        <taxon>Pseudomonadati</taxon>
        <taxon>Gemmatimonadota</taxon>
        <taxon>Longimicrobiia</taxon>
        <taxon>Gaopeijiales</taxon>
        <taxon>Gaopeijiaceae</taxon>
        <taxon>Gaopeijia</taxon>
    </lineage>
</organism>
<keyword evidence="7" id="KW-1185">Reference proteome</keyword>
<evidence type="ECO:0000259" key="5">
    <source>
        <dbReference type="PROSITE" id="PS50126"/>
    </source>
</evidence>
<dbReference type="InterPro" id="IPR050437">
    <property type="entry name" value="Ribos_protein_bS1-like"/>
</dbReference>
<dbReference type="CDD" id="cd05688">
    <property type="entry name" value="S1_RPS1_repeat_ec3"/>
    <property type="match status" value="1"/>
</dbReference>
<dbReference type="RefSeq" id="WP_405277296.1">
    <property type="nucleotide sequence ID" value="NZ_CP144380.1"/>
</dbReference>
<comment type="caution">
    <text evidence="6">The sequence shown here is derived from an EMBL/GenBank/DDBJ whole genome shotgun (WGS) entry which is preliminary data.</text>
</comment>
<feature type="compositionally biased region" description="Acidic residues" evidence="4">
    <location>
        <begin position="13"/>
        <end position="24"/>
    </location>
</feature>
<evidence type="ECO:0000256" key="1">
    <source>
        <dbReference type="ARBA" id="ARBA00006767"/>
    </source>
</evidence>
<sequence length="685" mass="75476">MTDSTPEDRPIDAESDVETPDTPETDAPAGEAPESEAETAEAPEAEAAESTESEAEDAADDDVVPIEEEFTAEELAEEASVIVDAATGEVSHETPQEKADRLGISVELVMDPYGEEPLDVSRSEFEQLLGEFGEDLQDIREGEIVNARVLSVSDASVILEFGFKSEGSVALDEFKEPPVEGEEVEVLLEHLEDDDGIVVLSKKKADFLRVWEKIKEAHEADRPVKGTLVRKIKGGVTVDIMGVDAFLPGSQIALRRVPNIEDLIGETYNFKIIKLNKRRRNIVVSRRVILEAEREKKRKTLVKELLVGQVREGTVKNITDFGAFIDLGGLDGLLHITDMSWGRVGHPSEVVEIGTELDIKVLDIDWDRERISLGLKQLLPYPWTDIDKKYPVGSRVRGKVVSITNYGAFVELEKGVEGLVHISEMSWTRNVRHPSKLVSIGDEIEAVVLKVDPDDEKISLGMKQIEEDPWLALPVKYPTGTTLEGVVRNLTSFGAFVEIEPGIDGLVHVSDMSWTKRVEHPSEIVQKGDEIQVMVLDVDAENKRISLGLKQLQDDPWPTLSEQFVPGVEQDGTVVRVQDKGVVMDLGDDVEGFVPGSHAGINDADRLAEYYRAGDTVALRVIESDAVNRRIVLEVLEVPERQVVAEEEVAEDGADEAAVEADDSAEQASDDAEVEEQADEEDDEA</sequence>
<feature type="region of interest" description="Disordered" evidence="4">
    <location>
        <begin position="1"/>
        <end position="70"/>
    </location>
</feature>
<feature type="compositionally biased region" description="Basic and acidic residues" evidence="4">
    <location>
        <begin position="1"/>
        <end position="12"/>
    </location>
</feature>
<dbReference type="PROSITE" id="PS50126">
    <property type="entry name" value="S1"/>
    <property type="match status" value="6"/>
</dbReference>
<evidence type="ECO:0000256" key="4">
    <source>
        <dbReference type="SAM" id="MobiDB-lite"/>
    </source>
</evidence>
<dbReference type="InterPro" id="IPR003029">
    <property type="entry name" value="S1_domain"/>
</dbReference>
<evidence type="ECO:0000256" key="3">
    <source>
        <dbReference type="ARBA" id="ARBA00023274"/>
    </source>
</evidence>
<dbReference type="GO" id="GO:0005840">
    <property type="term" value="C:ribosome"/>
    <property type="evidence" value="ECO:0007669"/>
    <property type="project" value="UniProtKB-KW"/>
</dbReference>
<feature type="domain" description="S1 motif" evidence="5">
    <location>
        <begin position="480"/>
        <end position="550"/>
    </location>
</feature>
<dbReference type="EMBL" id="JBBHLI010000004">
    <property type="protein sequence ID" value="MEK9501181.1"/>
    <property type="molecule type" value="Genomic_DNA"/>
</dbReference>
<reference evidence="6 7" key="1">
    <citation type="submission" date="2024-02" db="EMBL/GenBank/DDBJ databases">
        <title>A novel Gemmatimonadota bacterium.</title>
        <authorList>
            <person name="Du Z.-J."/>
            <person name="Ye Y.-Q."/>
        </authorList>
    </citation>
    <scope>NUCLEOTIDE SEQUENCE [LARGE SCALE GENOMIC DNA]</scope>
    <source>
        <strain evidence="6 7">DH-20</strain>
    </source>
</reference>
<keyword evidence="2 6" id="KW-0689">Ribosomal protein</keyword>
<dbReference type="CDD" id="cd04465">
    <property type="entry name" value="S1_RPS1_repeat_ec2_hs2"/>
    <property type="match status" value="1"/>
</dbReference>
<comment type="similarity">
    <text evidence="1">Belongs to the bacterial ribosomal protein bS1 family.</text>
</comment>
<dbReference type="PANTHER" id="PTHR10724:SF7">
    <property type="entry name" value="SMALL RIBOSOMAL SUBUNIT PROTEIN BS1C"/>
    <property type="match status" value="1"/>
</dbReference>
<feature type="compositionally biased region" description="Acidic residues" evidence="4">
    <location>
        <begin position="33"/>
        <end position="70"/>
    </location>
</feature>
<feature type="domain" description="S1 motif" evidence="5">
    <location>
        <begin position="221"/>
        <end position="287"/>
    </location>
</feature>
<accession>A0ABU9E8W1</accession>
<dbReference type="SUPFAM" id="SSF50249">
    <property type="entry name" value="Nucleic acid-binding proteins"/>
    <property type="match status" value="6"/>
</dbReference>